<dbReference type="PROSITE" id="PS52050">
    <property type="entry name" value="WYL"/>
    <property type="match status" value="1"/>
</dbReference>
<dbReference type="GO" id="GO:0003677">
    <property type="term" value="F:DNA binding"/>
    <property type="evidence" value="ECO:0007669"/>
    <property type="project" value="UniProtKB-KW"/>
</dbReference>
<evidence type="ECO:0000313" key="5">
    <source>
        <dbReference type="Proteomes" id="UP000199603"/>
    </source>
</evidence>
<dbReference type="InterPro" id="IPR013196">
    <property type="entry name" value="HTH_11"/>
</dbReference>
<dbReference type="InterPro" id="IPR036390">
    <property type="entry name" value="WH_DNA-bd_sf"/>
</dbReference>
<evidence type="ECO:0000259" key="3">
    <source>
        <dbReference type="PROSITE" id="PS51000"/>
    </source>
</evidence>
<proteinExistence type="predicted"/>
<dbReference type="Pfam" id="PF13280">
    <property type="entry name" value="WYL"/>
    <property type="match status" value="1"/>
</dbReference>
<dbReference type="InterPro" id="IPR001034">
    <property type="entry name" value="DeoR_HTH"/>
</dbReference>
<dbReference type="RefSeq" id="WP_091240266.1">
    <property type="nucleotide sequence ID" value="NZ_FNAG01000002.1"/>
</dbReference>
<keyword evidence="2" id="KW-0804">Transcription</keyword>
<sequence>MRASRLLSIQMLLQARGRISAVELAARLEVSVRTLYRDVDELSAAGVPIYAQRGRHGGFELAPGWQTRLTGLTEAESQTVLLAGLAAPAAELGLAGAVAAARGKLLGALPGAARAEALRVSDRLHLDPLDWYRAPTPAPLLRVVAAALWKDRALRIDYVSWRKRSERLVHPLGLVTKAGHWYLVALLNGRASTFKVAGIVSATELAIESKRPRGFVLSDYWRESVQRFERELYAGHASVRASPKGLQALAELNSACAAAVGRASPRERRGGMWRLQIPIEGVERASIQLLALAPEVEVLGPPDLRTRIHERLAAADRLYRGDVARSTRRRRADPGVTSQA</sequence>
<dbReference type="InterPro" id="IPR057727">
    <property type="entry name" value="WCX_dom"/>
</dbReference>
<name>A0A1G6UHZ7_9GAMM</name>
<dbReference type="InterPro" id="IPR051534">
    <property type="entry name" value="CBASS_pafABC_assoc_protein"/>
</dbReference>
<keyword evidence="1" id="KW-0805">Transcription regulation</keyword>
<evidence type="ECO:0000313" key="4">
    <source>
        <dbReference type="EMBL" id="SDD40933.1"/>
    </source>
</evidence>
<dbReference type="GO" id="GO:0003700">
    <property type="term" value="F:DNA-binding transcription factor activity"/>
    <property type="evidence" value="ECO:0007669"/>
    <property type="project" value="InterPro"/>
</dbReference>
<dbReference type="AlphaFoldDB" id="A0A1G6UHZ7"/>
<dbReference type="PROSITE" id="PS51000">
    <property type="entry name" value="HTH_DEOR_2"/>
    <property type="match status" value="1"/>
</dbReference>
<gene>
    <name evidence="4" type="ORF">SAMN04488509_102347</name>
</gene>
<dbReference type="Pfam" id="PF08279">
    <property type="entry name" value="HTH_11"/>
    <property type="match status" value="1"/>
</dbReference>
<dbReference type="SUPFAM" id="SSF46785">
    <property type="entry name" value="Winged helix' DNA-binding domain"/>
    <property type="match status" value="1"/>
</dbReference>
<keyword evidence="4" id="KW-0238">DNA-binding</keyword>
<keyword evidence="5" id="KW-1185">Reference proteome</keyword>
<protein>
    <submittedName>
        <fullName evidence="4">Predicted DNA-binding transcriptional regulator YafY, contains an HTH and WYL domains</fullName>
    </submittedName>
</protein>
<dbReference type="OrthoDB" id="9807255at2"/>
<dbReference type="InterPro" id="IPR036388">
    <property type="entry name" value="WH-like_DNA-bd_sf"/>
</dbReference>
<dbReference type="InterPro" id="IPR026881">
    <property type="entry name" value="WYL_dom"/>
</dbReference>
<evidence type="ECO:0000256" key="2">
    <source>
        <dbReference type="ARBA" id="ARBA00023163"/>
    </source>
</evidence>
<accession>A0A1G6UHZ7</accession>
<dbReference type="Proteomes" id="UP000199603">
    <property type="component" value="Unassembled WGS sequence"/>
</dbReference>
<dbReference type="PANTHER" id="PTHR34580:SF1">
    <property type="entry name" value="PROTEIN PAFC"/>
    <property type="match status" value="1"/>
</dbReference>
<dbReference type="Gene3D" id="1.10.10.10">
    <property type="entry name" value="Winged helix-like DNA-binding domain superfamily/Winged helix DNA-binding domain"/>
    <property type="match status" value="1"/>
</dbReference>
<evidence type="ECO:0000256" key="1">
    <source>
        <dbReference type="ARBA" id="ARBA00023015"/>
    </source>
</evidence>
<reference evidence="4 5" key="1">
    <citation type="submission" date="2016-10" db="EMBL/GenBank/DDBJ databases">
        <authorList>
            <person name="de Groot N.N."/>
        </authorList>
    </citation>
    <scope>NUCLEOTIDE SEQUENCE [LARGE SCALE GENOMIC DNA]</scope>
    <source>
        <strain evidence="4 5">DSM 16957</strain>
    </source>
</reference>
<dbReference type="PANTHER" id="PTHR34580">
    <property type="match status" value="1"/>
</dbReference>
<feature type="domain" description="HTH deoR-type" evidence="3">
    <location>
        <begin position="2"/>
        <end position="61"/>
    </location>
</feature>
<dbReference type="EMBL" id="FNAG01000002">
    <property type="protein sequence ID" value="SDD40933.1"/>
    <property type="molecule type" value="Genomic_DNA"/>
</dbReference>
<organism evidence="4 5">
    <name type="scientific">Aquimonas voraii</name>
    <dbReference type="NCBI Taxonomy" id="265719"/>
    <lineage>
        <taxon>Bacteria</taxon>
        <taxon>Pseudomonadati</taxon>
        <taxon>Pseudomonadota</taxon>
        <taxon>Gammaproteobacteria</taxon>
        <taxon>Lysobacterales</taxon>
        <taxon>Lysobacteraceae</taxon>
        <taxon>Aquimonas</taxon>
    </lineage>
</organism>
<dbReference type="STRING" id="265719.SAMN04488509_102347"/>
<dbReference type="Pfam" id="PF25583">
    <property type="entry name" value="WCX"/>
    <property type="match status" value="1"/>
</dbReference>